<dbReference type="RefSeq" id="WP_270877889.1">
    <property type="nucleotide sequence ID" value="NZ_JAQFVF010000010.1"/>
</dbReference>
<dbReference type="PROSITE" id="PS52050">
    <property type="entry name" value="WYL"/>
    <property type="match status" value="1"/>
</dbReference>
<protein>
    <submittedName>
        <fullName evidence="1">WYL domain-containing protein</fullName>
    </submittedName>
</protein>
<proteinExistence type="predicted"/>
<reference evidence="2" key="1">
    <citation type="journal article" date="2019" name="Int. J. Syst. Evol. Microbiol.">
        <title>The Global Catalogue of Microorganisms (GCM) 10K type strain sequencing project: providing services to taxonomists for standard genome sequencing and annotation.</title>
        <authorList>
            <consortium name="The Broad Institute Genomics Platform"/>
            <consortium name="The Broad Institute Genome Sequencing Center for Infectious Disease"/>
            <person name="Wu L."/>
            <person name="Ma J."/>
        </authorList>
    </citation>
    <scope>NUCLEOTIDE SEQUENCE [LARGE SCALE GENOMIC DNA]</scope>
    <source>
        <strain evidence="2">KACC 11904</strain>
    </source>
</reference>
<organism evidence="1 2">
    <name type="scientific">Paenibacillus aestuarii</name>
    <dbReference type="NCBI Taxonomy" id="516965"/>
    <lineage>
        <taxon>Bacteria</taxon>
        <taxon>Bacillati</taxon>
        <taxon>Bacillota</taxon>
        <taxon>Bacilli</taxon>
        <taxon>Bacillales</taxon>
        <taxon>Paenibacillaceae</taxon>
        <taxon>Paenibacillus</taxon>
    </lineage>
</organism>
<accession>A0ABW0KF95</accession>
<dbReference type="Proteomes" id="UP001596044">
    <property type="component" value="Unassembled WGS sequence"/>
</dbReference>
<comment type="caution">
    <text evidence="1">The sequence shown here is derived from an EMBL/GenBank/DDBJ whole genome shotgun (WGS) entry which is preliminary data.</text>
</comment>
<keyword evidence="2" id="KW-1185">Reference proteome</keyword>
<evidence type="ECO:0000313" key="1">
    <source>
        <dbReference type="EMBL" id="MFC5452133.1"/>
    </source>
</evidence>
<name>A0ABW0KF95_9BACL</name>
<dbReference type="EMBL" id="JBHSMJ010000042">
    <property type="protein sequence ID" value="MFC5452133.1"/>
    <property type="molecule type" value="Genomic_DNA"/>
</dbReference>
<gene>
    <name evidence="1" type="ORF">ACFPOG_28400</name>
</gene>
<evidence type="ECO:0000313" key="2">
    <source>
        <dbReference type="Proteomes" id="UP001596044"/>
    </source>
</evidence>
<sequence>MNLFEKIFNYQILSRLEDSGTFVVTSHERAWLRLMLQNPAASVAFTPDTLRKLTSILEQDSSMDLSEHLLEKASATEQRVYHPLLRPLRRLLMSKSSMRISYKLKSGNVCADVSGLPCKLEYSMVKREWYLIWYHLGRRALMSTRLKNIDSIHAESIGSTYADKLLEWVKTTLESRKTEVFVEVAKEYNRELSRILYAFSCFDKTVVFDEEDDIYRIRICLMGDEMEFLLLKIRFLGKRVRVVEGSYLKKRMLEASTKALERYGEDYTKEAP</sequence>